<dbReference type="EMBL" id="SNRX01000006">
    <property type="protein sequence ID" value="KAA6302577.1"/>
    <property type="molecule type" value="Genomic_DNA"/>
</dbReference>
<feature type="domain" description="Transposase IS200-like" evidence="1">
    <location>
        <begin position="9"/>
        <end position="147"/>
    </location>
</feature>
<protein>
    <recommendedName>
        <fullName evidence="1">Transposase IS200-like domain-containing protein</fullName>
    </recommendedName>
</protein>
<dbReference type="GO" id="GO:0004803">
    <property type="term" value="F:transposase activity"/>
    <property type="evidence" value="ECO:0007669"/>
    <property type="project" value="InterPro"/>
</dbReference>
<dbReference type="Proteomes" id="UP000324575">
    <property type="component" value="Unassembled WGS sequence"/>
</dbReference>
<dbReference type="AlphaFoldDB" id="A0A5M8P280"/>
<dbReference type="SMART" id="SM01321">
    <property type="entry name" value="Y1_Tnp"/>
    <property type="match status" value="1"/>
</dbReference>
<dbReference type="PANTHER" id="PTHR36966">
    <property type="entry name" value="REP-ASSOCIATED TYROSINE TRANSPOSASE"/>
    <property type="match status" value="1"/>
</dbReference>
<dbReference type="Pfam" id="PF01797">
    <property type="entry name" value="Y1_Tnp"/>
    <property type="match status" value="1"/>
</dbReference>
<comment type="caution">
    <text evidence="2">The sequence shown here is derived from an EMBL/GenBank/DDBJ whole genome shotgun (WGS) entry which is preliminary data.</text>
</comment>
<evidence type="ECO:0000313" key="2">
    <source>
        <dbReference type="EMBL" id="KAA6302577.1"/>
    </source>
</evidence>
<proteinExistence type="predicted"/>
<dbReference type="PANTHER" id="PTHR36966:SF1">
    <property type="entry name" value="REP-ASSOCIATED TYROSINE TRANSPOSASE"/>
    <property type="match status" value="1"/>
</dbReference>
<gene>
    <name evidence="2" type="ORF">EZS26_001084</name>
</gene>
<sequence length="194" mass="23135">MSTGYQISEQDELHYVTFQIVRWVDLFTRQIYRDIVIDSLHFCQQHKGFEICAFVIMSNHIHLLIRSDREKLSGTICEFKSFTAKKMLEAMQTEAESRREWMLNLFEFSAKQHKRNEQYQLWTHENHAEIIYSNKFIDQKINYIHDNPVRAGIVEHPEDYLYSSARNYAGLQGVLDIIPVQFSVEKIKLMRSLR</sequence>
<dbReference type="SUPFAM" id="SSF143422">
    <property type="entry name" value="Transposase IS200-like"/>
    <property type="match status" value="1"/>
</dbReference>
<dbReference type="InterPro" id="IPR036515">
    <property type="entry name" value="Transposase_17_sf"/>
</dbReference>
<dbReference type="GO" id="GO:0043565">
    <property type="term" value="F:sequence-specific DNA binding"/>
    <property type="evidence" value="ECO:0007669"/>
    <property type="project" value="TreeGrafter"/>
</dbReference>
<dbReference type="InterPro" id="IPR002686">
    <property type="entry name" value="Transposase_17"/>
</dbReference>
<evidence type="ECO:0000259" key="1">
    <source>
        <dbReference type="SMART" id="SM01321"/>
    </source>
</evidence>
<evidence type="ECO:0000313" key="3">
    <source>
        <dbReference type="Proteomes" id="UP000324575"/>
    </source>
</evidence>
<dbReference type="GO" id="GO:0006313">
    <property type="term" value="P:DNA transposition"/>
    <property type="evidence" value="ECO:0007669"/>
    <property type="project" value="InterPro"/>
</dbReference>
<name>A0A5M8P280_9BACT</name>
<organism evidence="2 3">
    <name type="scientific">Candidatus Ordinivivax streblomastigis</name>
    <dbReference type="NCBI Taxonomy" id="2540710"/>
    <lineage>
        <taxon>Bacteria</taxon>
        <taxon>Pseudomonadati</taxon>
        <taxon>Bacteroidota</taxon>
        <taxon>Bacteroidia</taxon>
        <taxon>Bacteroidales</taxon>
        <taxon>Candidatus Ordinivivax</taxon>
    </lineage>
</organism>
<accession>A0A5M8P280</accession>
<dbReference type="NCBIfam" id="NF047646">
    <property type="entry name" value="REP_Tyr_transpos"/>
    <property type="match status" value="1"/>
</dbReference>
<reference evidence="2 3" key="1">
    <citation type="submission" date="2019-03" db="EMBL/GenBank/DDBJ databases">
        <title>Single cell metagenomics reveals metabolic interactions within the superorganism composed of flagellate Streblomastix strix and complex community of Bacteroidetes bacteria on its surface.</title>
        <authorList>
            <person name="Treitli S.C."/>
            <person name="Kolisko M."/>
            <person name="Husnik F."/>
            <person name="Keeling P."/>
            <person name="Hampl V."/>
        </authorList>
    </citation>
    <scope>NUCLEOTIDE SEQUENCE [LARGE SCALE GENOMIC DNA]</scope>
    <source>
        <strain evidence="2">St1</strain>
    </source>
</reference>
<dbReference type="InterPro" id="IPR052715">
    <property type="entry name" value="RAYT_transposase"/>
</dbReference>
<dbReference type="Gene3D" id="3.30.70.1290">
    <property type="entry name" value="Transposase IS200-like"/>
    <property type="match status" value="1"/>
</dbReference>